<gene>
    <name evidence="13" type="ORF">KFE25_011038</name>
</gene>
<keyword evidence="5" id="KW-0378">Hydrolase</keyword>
<dbReference type="Proteomes" id="UP000751190">
    <property type="component" value="Unassembled WGS sequence"/>
</dbReference>
<evidence type="ECO:0000256" key="2">
    <source>
        <dbReference type="ARBA" id="ARBA00010205"/>
    </source>
</evidence>
<dbReference type="SUPFAM" id="SSF56024">
    <property type="entry name" value="Phospholipase D/nuclease"/>
    <property type="match status" value="2"/>
</dbReference>
<feature type="active site" description="Nucleophile" evidence="9">
    <location>
        <position position="190"/>
    </location>
</feature>
<evidence type="ECO:0000256" key="11">
    <source>
        <dbReference type="PIRSR" id="PIRSR610347-3"/>
    </source>
</evidence>
<dbReference type="GO" id="GO:0005634">
    <property type="term" value="C:nucleus"/>
    <property type="evidence" value="ECO:0007669"/>
    <property type="project" value="UniProtKB-SubCell"/>
</dbReference>
<dbReference type="GO" id="GO:0017005">
    <property type="term" value="F:3'-tyrosyl-DNA phosphodiesterase activity"/>
    <property type="evidence" value="ECO:0007669"/>
    <property type="project" value="TreeGrafter"/>
</dbReference>
<keyword evidence="3" id="KW-0540">Nuclease</keyword>
<dbReference type="InterPro" id="IPR010347">
    <property type="entry name" value="Tdp1"/>
</dbReference>
<keyword evidence="7" id="KW-0234">DNA repair</keyword>
<keyword evidence="14" id="KW-1185">Reference proteome</keyword>
<evidence type="ECO:0000256" key="4">
    <source>
        <dbReference type="ARBA" id="ARBA00022763"/>
    </source>
</evidence>
<evidence type="ECO:0000256" key="8">
    <source>
        <dbReference type="ARBA" id="ARBA00023242"/>
    </source>
</evidence>
<comment type="similarity">
    <text evidence="2">Belongs to the tyrosyl-DNA phosphodiesterase family.</text>
</comment>
<evidence type="ECO:0000256" key="12">
    <source>
        <dbReference type="SAM" id="MobiDB-lite"/>
    </source>
</evidence>
<evidence type="ECO:0008006" key="15">
    <source>
        <dbReference type="Google" id="ProtNLM"/>
    </source>
</evidence>
<feature type="site" description="Interaction with DNA" evidence="11">
    <location>
        <position position="475"/>
    </location>
</feature>
<evidence type="ECO:0000256" key="7">
    <source>
        <dbReference type="ARBA" id="ARBA00023204"/>
    </source>
</evidence>
<evidence type="ECO:0000256" key="6">
    <source>
        <dbReference type="ARBA" id="ARBA00022839"/>
    </source>
</evidence>
<dbReference type="CDD" id="cd09122">
    <property type="entry name" value="PLDc_Tdp1_1"/>
    <property type="match status" value="1"/>
</dbReference>
<sequence>MAQPIDLTISDDEDGPRPCRTSLRVHKGGALPLTNAVVDLTCISSECTEEEQPAKRARPAGSTTVDEATPLRAREERERAASLTTPFCKLPPPDTLDPFMLLHTNADPRGAAHTTTLEALFDGEWSWAVLSNYTMRTRWLQRACASILDARCPLILLAPEGKDVELAAWAAEQPSVCLVHPKVEKFGTHHAKFALLFCAAGLRVVVHTSNYLENEVRNMTQGVWWQDFPRRPASAARPAPTRDALGQFGSTLHAYLRRVLATPIKLTTAGGERAIAGADALLDFDFDAAGAHLLASVPGKHAGAEMERWGHPQLAALVRAEPATSALLGQSRAAMSEVCASDELVLQFSSFSSVSRGGADERCLWLWELCSSLSANPQSARLPPRLLTAHIVWPTRDEVRDCHIGWKGGGAIPALRDNVEKVLRDPVARRCLRRWTSPCHQLGRASVTAHLKSYVRFDPVSKRVAWLAMTSSNLSKAAWGEQDAWGKQLYIKSYEVGVLITPSTLANARSRPRFNCQAISSAPGGEPPSPPPAPGALPGAPSAIAMVPVHEAATVPTAGALLAAGAAALPLPYALLPPPYDQQDVPWMSNVHKGEQDAWGNEH</sequence>
<dbReference type="GO" id="GO:0003690">
    <property type="term" value="F:double-stranded DNA binding"/>
    <property type="evidence" value="ECO:0007669"/>
    <property type="project" value="TreeGrafter"/>
</dbReference>
<dbReference type="GO" id="GO:0004527">
    <property type="term" value="F:exonuclease activity"/>
    <property type="evidence" value="ECO:0007669"/>
    <property type="project" value="UniProtKB-KW"/>
</dbReference>
<accession>A0A8J5X9Q7</accession>
<keyword evidence="6" id="KW-0269">Exonuclease</keyword>
<evidence type="ECO:0000256" key="10">
    <source>
        <dbReference type="PIRSR" id="PIRSR610347-2"/>
    </source>
</evidence>
<comment type="caution">
    <text evidence="13">The sequence shown here is derived from an EMBL/GenBank/DDBJ whole genome shotgun (WGS) entry which is preliminary data.</text>
</comment>
<dbReference type="EMBL" id="JAGTXO010000036">
    <property type="protein sequence ID" value="KAG8459989.1"/>
    <property type="molecule type" value="Genomic_DNA"/>
</dbReference>
<evidence type="ECO:0000256" key="3">
    <source>
        <dbReference type="ARBA" id="ARBA00022722"/>
    </source>
</evidence>
<evidence type="ECO:0000256" key="5">
    <source>
        <dbReference type="ARBA" id="ARBA00022801"/>
    </source>
</evidence>
<dbReference type="GO" id="GO:0006281">
    <property type="term" value="P:DNA repair"/>
    <property type="evidence" value="ECO:0007669"/>
    <property type="project" value="UniProtKB-KW"/>
</dbReference>
<proteinExistence type="inferred from homology"/>
<comment type="subcellular location">
    <subcellularLocation>
        <location evidence="1">Nucleus</location>
    </subcellularLocation>
</comment>
<name>A0A8J5X9Q7_DIALT</name>
<evidence type="ECO:0000256" key="1">
    <source>
        <dbReference type="ARBA" id="ARBA00004123"/>
    </source>
</evidence>
<dbReference type="OrthoDB" id="47785at2759"/>
<evidence type="ECO:0000313" key="14">
    <source>
        <dbReference type="Proteomes" id="UP000751190"/>
    </source>
</evidence>
<keyword evidence="8" id="KW-0539">Nucleus</keyword>
<dbReference type="GO" id="GO:0003697">
    <property type="term" value="F:single-stranded DNA binding"/>
    <property type="evidence" value="ECO:0007669"/>
    <property type="project" value="TreeGrafter"/>
</dbReference>
<dbReference type="Pfam" id="PF06087">
    <property type="entry name" value="Tyr-DNA_phospho"/>
    <property type="match status" value="1"/>
</dbReference>
<dbReference type="OMA" id="CISSECT"/>
<dbReference type="Gene3D" id="3.30.870.10">
    <property type="entry name" value="Endonuclease Chain A"/>
    <property type="match status" value="2"/>
</dbReference>
<organism evidence="13 14">
    <name type="scientific">Diacronema lutheri</name>
    <name type="common">Unicellular marine alga</name>
    <name type="synonym">Monochrysis lutheri</name>
    <dbReference type="NCBI Taxonomy" id="2081491"/>
    <lineage>
        <taxon>Eukaryota</taxon>
        <taxon>Haptista</taxon>
        <taxon>Haptophyta</taxon>
        <taxon>Pavlovophyceae</taxon>
        <taxon>Pavlovales</taxon>
        <taxon>Pavlovaceae</taxon>
        <taxon>Diacronema</taxon>
    </lineage>
</organism>
<feature type="region of interest" description="Disordered" evidence="12">
    <location>
        <begin position="48"/>
        <end position="69"/>
    </location>
</feature>
<evidence type="ECO:0000256" key="9">
    <source>
        <dbReference type="PIRSR" id="PIRSR610347-1"/>
    </source>
</evidence>
<evidence type="ECO:0000313" key="13">
    <source>
        <dbReference type="EMBL" id="KAG8459989.1"/>
    </source>
</evidence>
<protein>
    <recommendedName>
        <fullName evidence="15">Tyrosyl-DNA phosphodiesterase 1</fullName>
    </recommendedName>
</protein>
<feature type="active site" description="Proton donor/acceptor" evidence="9">
    <location>
        <position position="450"/>
    </location>
</feature>
<dbReference type="AlphaFoldDB" id="A0A8J5X9Q7"/>
<keyword evidence="4" id="KW-0227">DNA damage</keyword>
<dbReference type="PANTHER" id="PTHR12415:SF0">
    <property type="entry name" value="TYROSYL-DNA PHOSPHODIESTERASE 1"/>
    <property type="match status" value="1"/>
</dbReference>
<reference evidence="13" key="1">
    <citation type="submission" date="2021-05" db="EMBL/GenBank/DDBJ databases">
        <title>The genome of the haptophyte Pavlova lutheri (Diacronema luteri, Pavlovales) - a model for lipid biosynthesis in eukaryotic algae.</title>
        <authorList>
            <person name="Hulatt C.J."/>
            <person name="Posewitz M.C."/>
        </authorList>
    </citation>
    <scope>NUCLEOTIDE SEQUENCE</scope>
    <source>
        <strain evidence="13">NIVA-4/92</strain>
    </source>
</reference>
<dbReference type="PANTHER" id="PTHR12415">
    <property type="entry name" value="TYROSYL-DNA PHOSPHODIESTERASE 1"/>
    <property type="match status" value="1"/>
</dbReference>
<feature type="binding site" evidence="10">
    <location>
        <position position="192"/>
    </location>
    <ligand>
        <name>substrate</name>
    </ligand>
</feature>
<feature type="binding site" evidence="10">
    <location>
        <position position="452"/>
    </location>
    <ligand>
        <name>substrate</name>
    </ligand>
</feature>